<accession>A0A1Y2DR63</accession>
<organism evidence="1 2">
    <name type="scientific">Pseudomassariella vexata</name>
    <dbReference type="NCBI Taxonomy" id="1141098"/>
    <lineage>
        <taxon>Eukaryota</taxon>
        <taxon>Fungi</taxon>
        <taxon>Dikarya</taxon>
        <taxon>Ascomycota</taxon>
        <taxon>Pezizomycotina</taxon>
        <taxon>Sordariomycetes</taxon>
        <taxon>Xylariomycetidae</taxon>
        <taxon>Amphisphaeriales</taxon>
        <taxon>Pseudomassariaceae</taxon>
        <taxon>Pseudomassariella</taxon>
    </lineage>
</organism>
<dbReference type="GeneID" id="63773823"/>
<keyword evidence="2" id="KW-1185">Reference proteome</keyword>
<sequence length="180" mass="20037">MEGMWVDTPANSDLTVRPGQVRFHAAQPWRLSMVELESWILRRVAGYHVEPSRRRLGYQVHISDGQTPGSCCGHRTSWSGGRQEMWLAEGAISRDVTAARGSWTLAWVGSSQRTLANLGLVFTPLTPLPPSRIRGISWSIIAMDWVKVGEKSKELDVVFNEMELEIKLESGMARGPGTCC</sequence>
<dbReference type="EMBL" id="MCFJ01000010">
    <property type="protein sequence ID" value="ORY61782.1"/>
    <property type="molecule type" value="Genomic_DNA"/>
</dbReference>
<name>A0A1Y2DR63_9PEZI</name>
<reference evidence="1 2" key="1">
    <citation type="submission" date="2016-07" db="EMBL/GenBank/DDBJ databases">
        <title>Pervasive Adenine N6-methylation of Active Genes in Fungi.</title>
        <authorList>
            <consortium name="DOE Joint Genome Institute"/>
            <person name="Mondo S.J."/>
            <person name="Dannebaum R.O."/>
            <person name="Kuo R.C."/>
            <person name="Labutti K."/>
            <person name="Haridas S."/>
            <person name="Kuo A."/>
            <person name="Salamov A."/>
            <person name="Ahrendt S.R."/>
            <person name="Lipzen A."/>
            <person name="Sullivan W."/>
            <person name="Andreopoulos W.B."/>
            <person name="Clum A."/>
            <person name="Lindquist E."/>
            <person name="Daum C."/>
            <person name="Ramamoorthy G.K."/>
            <person name="Gryganskyi A."/>
            <person name="Culley D."/>
            <person name="Magnuson J.K."/>
            <person name="James T.Y."/>
            <person name="O'Malley M.A."/>
            <person name="Stajich J.E."/>
            <person name="Spatafora J.W."/>
            <person name="Visel A."/>
            <person name="Grigoriev I.V."/>
        </authorList>
    </citation>
    <scope>NUCLEOTIDE SEQUENCE [LARGE SCALE GENOMIC DNA]</scope>
    <source>
        <strain evidence="1 2">CBS 129021</strain>
    </source>
</reference>
<proteinExistence type="predicted"/>
<dbReference type="RefSeq" id="XP_040713859.1">
    <property type="nucleotide sequence ID" value="XM_040857611.1"/>
</dbReference>
<dbReference type="AlphaFoldDB" id="A0A1Y2DR63"/>
<dbReference type="InParanoid" id="A0A1Y2DR63"/>
<comment type="caution">
    <text evidence="1">The sequence shown here is derived from an EMBL/GenBank/DDBJ whole genome shotgun (WGS) entry which is preliminary data.</text>
</comment>
<dbReference type="Proteomes" id="UP000193689">
    <property type="component" value="Unassembled WGS sequence"/>
</dbReference>
<evidence type="ECO:0000313" key="1">
    <source>
        <dbReference type="EMBL" id="ORY61782.1"/>
    </source>
</evidence>
<evidence type="ECO:0000313" key="2">
    <source>
        <dbReference type="Proteomes" id="UP000193689"/>
    </source>
</evidence>
<protein>
    <submittedName>
        <fullName evidence="1">Uncharacterized protein</fullName>
    </submittedName>
</protein>
<gene>
    <name evidence="1" type="ORF">BCR38DRAFT_39431</name>
</gene>